<dbReference type="InterPro" id="IPR002110">
    <property type="entry name" value="Ankyrin_rpt"/>
</dbReference>
<reference evidence="2" key="1">
    <citation type="submission" date="2021-02" db="EMBL/GenBank/DDBJ databases">
        <authorList>
            <person name="Nowell W R."/>
        </authorList>
    </citation>
    <scope>NUCLEOTIDE SEQUENCE</scope>
    <source>
        <strain evidence="2">Ploen Becks lab</strain>
    </source>
</reference>
<evidence type="ECO:0000313" key="2">
    <source>
        <dbReference type="EMBL" id="CAF1149475.1"/>
    </source>
</evidence>
<dbReference type="InterPro" id="IPR036770">
    <property type="entry name" value="Ankyrin_rpt-contain_sf"/>
</dbReference>
<dbReference type="SUPFAM" id="SSF48403">
    <property type="entry name" value="Ankyrin repeat"/>
    <property type="match status" value="1"/>
</dbReference>
<dbReference type="Proteomes" id="UP000663879">
    <property type="component" value="Unassembled WGS sequence"/>
</dbReference>
<evidence type="ECO:0000313" key="3">
    <source>
        <dbReference type="Proteomes" id="UP000663879"/>
    </source>
</evidence>
<dbReference type="Pfam" id="PF12796">
    <property type="entry name" value="Ank_2"/>
    <property type="match status" value="1"/>
</dbReference>
<dbReference type="Gene3D" id="1.25.40.20">
    <property type="entry name" value="Ankyrin repeat-containing domain"/>
    <property type="match status" value="1"/>
</dbReference>
<feature type="non-terminal residue" evidence="2">
    <location>
        <position position="1"/>
    </location>
</feature>
<dbReference type="EMBL" id="CAJNOC010011644">
    <property type="protein sequence ID" value="CAF1149475.1"/>
    <property type="molecule type" value="Genomic_DNA"/>
</dbReference>
<dbReference type="AlphaFoldDB" id="A0A814SMU6"/>
<organism evidence="2 3">
    <name type="scientific">Brachionus calyciflorus</name>
    <dbReference type="NCBI Taxonomy" id="104777"/>
    <lineage>
        <taxon>Eukaryota</taxon>
        <taxon>Metazoa</taxon>
        <taxon>Spiralia</taxon>
        <taxon>Gnathifera</taxon>
        <taxon>Rotifera</taxon>
        <taxon>Eurotatoria</taxon>
        <taxon>Monogononta</taxon>
        <taxon>Pseudotrocha</taxon>
        <taxon>Ploima</taxon>
        <taxon>Brachionidae</taxon>
        <taxon>Brachionus</taxon>
    </lineage>
</organism>
<evidence type="ECO:0000256" key="1">
    <source>
        <dbReference type="PROSITE-ProRule" id="PRU00023"/>
    </source>
</evidence>
<proteinExistence type="predicted"/>
<gene>
    <name evidence="2" type="ORF">OXX778_LOCUS23230</name>
</gene>
<name>A0A814SMU6_9BILA</name>
<comment type="caution">
    <text evidence="2">The sequence shown here is derived from an EMBL/GenBank/DDBJ whole genome shotgun (WGS) entry which is preliminary data.</text>
</comment>
<feature type="repeat" description="ANK" evidence="1">
    <location>
        <begin position="43"/>
        <end position="75"/>
    </location>
</feature>
<dbReference type="OrthoDB" id="10070720at2759"/>
<protein>
    <submittedName>
        <fullName evidence="2">Uncharacterized protein</fullName>
    </submittedName>
</protein>
<keyword evidence="1" id="KW-0040">ANK repeat</keyword>
<accession>A0A814SMU6</accession>
<keyword evidence="3" id="KW-1185">Reference proteome</keyword>
<dbReference type="PROSITE" id="PS50088">
    <property type="entry name" value="ANK_REPEAT"/>
    <property type="match status" value="1"/>
</dbReference>
<dbReference type="SMART" id="SM00248">
    <property type="entry name" value="ANK"/>
    <property type="match status" value="2"/>
</dbReference>
<sequence length="78" mass="9087">ANKYGFNCIHHAALRGNTDSMECLLKKLIELEKYWLIDEKKEDGFSALHLACLNNYHDVVKLMLNYSQFININIQNTN</sequence>
<feature type="non-terminal residue" evidence="2">
    <location>
        <position position="78"/>
    </location>
</feature>
<dbReference type="PROSITE" id="PS50297">
    <property type="entry name" value="ANK_REP_REGION"/>
    <property type="match status" value="1"/>
</dbReference>